<feature type="compositionally biased region" description="Polar residues" evidence="1">
    <location>
        <begin position="176"/>
        <end position="188"/>
    </location>
</feature>
<name>A0A086A4Z7_9FLAO</name>
<dbReference type="Gene3D" id="1.20.120.450">
    <property type="entry name" value="dinb family like domain"/>
    <property type="match status" value="1"/>
</dbReference>
<protein>
    <recommendedName>
        <fullName evidence="4">DUF1572 domain-containing protein</fullName>
    </recommendedName>
</protein>
<organism evidence="2 3">
    <name type="scientific">Chryseobacterium soli</name>
    <dbReference type="NCBI Taxonomy" id="445961"/>
    <lineage>
        <taxon>Bacteria</taxon>
        <taxon>Pseudomonadati</taxon>
        <taxon>Bacteroidota</taxon>
        <taxon>Flavobacteriia</taxon>
        <taxon>Flavobacteriales</taxon>
        <taxon>Weeksellaceae</taxon>
        <taxon>Chryseobacterium group</taxon>
        <taxon>Chryseobacterium</taxon>
    </lineage>
</organism>
<evidence type="ECO:0000313" key="2">
    <source>
        <dbReference type="EMBL" id="KFF11761.1"/>
    </source>
</evidence>
<gene>
    <name evidence="2" type="ORF">IW15_13750</name>
</gene>
<evidence type="ECO:0008006" key="4">
    <source>
        <dbReference type="Google" id="ProtNLM"/>
    </source>
</evidence>
<accession>A0A086A4Z7</accession>
<evidence type="ECO:0000256" key="1">
    <source>
        <dbReference type="SAM" id="MobiDB-lite"/>
    </source>
</evidence>
<keyword evidence="3" id="KW-1185">Reference proteome</keyword>
<feature type="region of interest" description="Disordered" evidence="1">
    <location>
        <begin position="165"/>
        <end position="196"/>
    </location>
</feature>
<dbReference type="OrthoDB" id="68731at2"/>
<dbReference type="AlphaFoldDB" id="A0A086A4Z7"/>
<dbReference type="EMBL" id="JPRH01000005">
    <property type="protein sequence ID" value="KFF11761.1"/>
    <property type="molecule type" value="Genomic_DNA"/>
</dbReference>
<feature type="compositionally biased region" description="Basic and acidic residues" evidence="1">
    <location>
        <begin position="165"/>
        <end position="175"/>
    </location>
</feature>
<dbReference type="InterPro" id="IPR011466">
    <property type="entry name" value="DUF1572"/>
</dbReference>
<evidence type="ECO:0000313" key="3">
    <source>
        <dbReference type="Proteomes" id="UP000028705"/>
    </source>
</evidence>
<reference evidence="2 3" key="1">
    <citation type="submission" date="2014-07" db="EMBL/GenBank/DDBJ databases">
        <title>Genome of Chryseobacterium soli DSM 19298.</title>
        <authorList>
            <person name="Stropko S.J."/>
            <person name="Pipes S.E."/>
            <person name="Newman J."/>
        </authorList>
    </citation>
    <scope>NUCLEOTIDE SEQUENCE [LARGE SCALE GENOMIC DNA]</scope>
    <source>
        <strain evidence="2 3">DSM 19298</strain>
    </source>
</reference>
<dbReference type="RefSeq" id="WP_034712063.1">
    <property type="nucleotide sequence ID" value="NZ_JPRH01000005.1"/>
</dbReference>
<dbReference type="Proteomes" id="UP000028705">
    <property type="component" value="Unassembled WGS sequence"/>
</dbReference>
<dbReference type="SUPFAM" id="SSF109854">
    <property type="entry name" value="DinB/YfiT-like putative metalloenzymes"/>
    <property type="match status" value="1"/>
</dbReference>
<dbReference type="Pfam" id="PF07609">
    <property type="entry name" value="DUF1572"/>
    <property type="match status" value="1"/>
</dbReference>
<dbReference type="eggNOG" id="COG2318">
    <property type="taxonomic scope" value="Bacteria"/>
</dbReference>
<sequence>MEDLFIKRFEYYKSLGDNTLQQLSEEQVFWQYNEESNSIVVIIHHIAGNMLSRWTNFLTEDGEKSWRNRDEEFVNTMNTKQEVLDFWEKGWKCFFDALGQINEENFYSTIYIRGEAHSVADAVFRQLAHYPYHIGQIVYLAKMMKNEDWKTLSIARNKSQEFNMEMKKKQEEKDVTSNASPVCFQNSSEIRDEYKQ</sequence>
<dbReference type="InterPro" id="IPR034660">
    <property type="entry name" value="DinB/YfiT-like"/>
</dbReference>
<proteinExistence type="predicted"/>
<dbReference type="STRING" id="445961.IW15_13750"/>
<comment type="caution">
    <text evidence="2">The sequence shown here is derived from an EMBL/GenBank/DDBJ whole genome shotgun (WGS) entry which is preliminary data.</text>
</comment>